<dbReference type="eggNOG" id="ENOG50308XE">
    <property type="taxonomic scope" value="Bacteria"/>
</dbReference>
<accession>F1TH57</accession>
<dbReference type="RefSeq" id="WP_004621674.1">
    <property type="nucleotide sequence ID" value="NZ_ACXX02000015.1"/>
</dbReference>
<dbReference type="Pfam" id="PF09582">
    <property type="entry name" value="AnfO_nitrog"/>
    <property type="match status" value="1"/>
</dbReference>
<keyword evidence="2" id="KW-1185">Reference proteome</keyword>
<reference evidence="1" key="2">
    <citation type="submission" date="2011-01" db="EMBL/GenBank/DDBJ databases">
        <title>The Non-contiguous Finished genome of Clostridium papyrosolvens.</title>
        <authorList>
            <person name="Lucas S."/>
            <person name="Copeland A."/>
            <person name="Lapidus A."/>
            <person name="Cheng J.-F."/>
            <person name="Goodwin L."/>
            <person name="Pitluck S."/>
            <person name="Misra M."/>
            <person name="Chertkov O."/>
            <person name="Detter J.C."/>
            <person name="Han C."/>
            <person name="Tapia R."/>
            <person name="Land M."/>
            <person name="Hauser L."/>
            <person name="Kyrpides N."/>
            <person name="Ivanova N."/>
            <person name="Pagani I."/>
            <person name="Mouttaki H."/>
            <person name="He Z."/>
            <person name="Zhou J."/>
            <person name="Hemme C.L."/>
            <person name="Woyke T."/>
        </authorList>
    </citation>
    <scope>NUCLEOTIDE SEQUENCE [LARGE SCALE GENOMIC DNA]</scope>
    <source>
        <strain evidence="1">DSM 2782</strain>
    </source>
</reference>
<name>F1TH57_9FIRM</name>
<gene>
    <name evidence="1" type="ORF">Cpap_0910</name>
</gene>
<proteinExistence type="predicted"/>
<sequence>MLKRIAVIVNDEQELSPFEKGSFINIYNKNNTHWELFKEVRYYINTTMSLSDLRENIKSLIMELEDCKIIVGKVMSGLAYNIFDRNGFAIFEAKNITSSILDDMYNEVISLKAEAANSEQVALSPVQVEENGVFYINLMELQAKHPEISSKKAIKPFLETTPFFKLEVICSHVPPWFDNILPELNLSYSVEENGDNRCKVSILNNVCSH</sequence>
<dbReference type="InterPro" id="IPR014287">
    <property type="entry name" value="Nase_Fe-Fe_AnfO"/>
</dbReference>
<dbReference type="OrthoDB" id="200286at2"/>
<dbReference type="STRING" id="588581.Cpap_0910"/>
<dbReference type="AlphaFoldDB" id="F1TH57"/>
<protein>
    <submittedName>
        <fullName evidence="1">Nitrogenase iron-iron accessory protein AnfO</fullName>
    </submittedName>
</protein>
<dbReference type="EMBL" id="ACXX02000015">
    <property type="protein sequence ID" value="EGD46297.1"/>
    <property type="molecule type" value="Genomic_DNA"/>
</dbReference>
<evidence type="ECO:0000313" key="1">
    <source>
        <dbReference type="EMBL" id="EGD46297.1"/>
    </source>
</evidence>
<comment type="caution">
    <text evidence="1">The sequence shown here is derived from an EMBL/GenBank/DDBJ whole genome shotgun (WGS) entry which is preliminary data.</text>
</comment>
<evidence type="ECO:0000313" key="2">
    <source>
        <dbReference type="Proteomes" id="UP000003860"/>
    </source>
</evidence>
<organism evidence="1 2">
    <name type="scientific">Ruminiclostridium papyrosolvens DSM 2782</name>
    <dbReference type="NCBI Taxonomy" id="588581"/>
    <lineage>
        <taxon>Bacteria</taxon>
        <taxon>Bacillati</taxon>
        <taxon>Bacillota</taxon>
        <taxon>Clostridia</taxon>
        <taxon>Eubacteriales</taxon>
        <taxon>Oscillospiraceae</taxon>
        <taxon>Ruminiclostridium</taxon>
    </lineage>
</organism>
<reference evidence="1" key="1">
    <citation type="submission" date="2009-07" db="EMBL/GenBank/DDBJ databases">
        <authorList>
            <consortium name="US DOE Joint Genome Institute (JGI-PGF)"/>
            <person name="Lucas S."/>
            <person name="Copeland A."/>
            <person name="Lapidus A."/>
            <person name="Glavina del Rio T."/>
            <person name="Tice H."/>
            <person name="Bruce D."/>
            <person name="Goodwin L."/>
            <person name="Pitluck S."/>
            <person name="Larimer F."/>
            <person name="Land M.L."/>
            <person name="Mouttaki H."/>
            <person name="He Z."/>
            <person name="Zhou J."/>
            <person name="Hemme C.L."/>
        </authorList>
    </citation>
    <scope>NUCLEOTIDE SEQUENCE [LARGE SCALE GENOMIC DNA]</scope>
    <source>
        <strain evidence="1">DSM 2782</strain>
    </source>
</reference>
<dbReference type="Proteomes" id="UP000003860">
    <property type="component" value="Unassembled WGS sequence"/>
</dbReference>